<dbReference type="EMBL" id="KN825355">
    <property type="protein sequence ID" value="KIK91731.1"/>
    <property type="molecule type" value="Genomic_DNA"/>
</dbReference>
<protein>
    <submittedName>
        <fullName evidence="1">Uncharacterized protein</fullName>
    </submittedName>
</protein>
<organism evidence="1 2">
    <name type="scientific">Paxillus rubicundulus Ve08.2h10</name>
    <dbReference type="NCBI Taxonomy" id="930991"/>
    <lineage>
        <taxon>Eukaryota</taxon>
        <taxon>Fungi</taxon>
        <taxon>Dikarya</taxon>
        <taxon>Basidiomycota</taxon>
        <taxon>Agaricomycotina</taxon>
        <taxon>Agaricomycetes</taxon>
        <taxon>Agaricomycetidae</taxon>
        <taxon>Boletales</taxon>
        <taxon>Paxilineae</taxon>
        <taxon>Paxillaceae</taxon>
        <taxon>Paxillus</taxon>
    </lineage>
</organism>
<name>A0A0D0DT94_9AGAM</name>
<keyword evidence="2" id="KW-1185">Reference proteome</keyword>
<proteinExistence type="predicted"/>
<gene>
    <name evidence="1" type="ORF">PAXRUDRAFT_615718</name>
</gene>
<dbReference type="InParanoid" id="A0A0D0DT94"/>
<evidence type="ECO:0000313" key="2">
    <source>
        <dbReference type="Proteomes" id="UP000054538"/>
    </source>
</evidence>
<reference evidence="2" key="2">
    <citation type="submission" date="2015-01" db="EMBL/GenBank/DDBJ databases">
        <title>Evolutionary Origins and Diversification of the Mycorrhizal Mutualists.</title>
        <authorList>
            <consortium name="DOE Joint Genome Institute"/>
            <consortium name="Mycorrhizal Genomics Consortium"/>
            <person name="Kohler A."/>
            <person name="Kuo A."/>
            <person name="Nagy L.G."/>
            <person name="Floudas D."/>
            <person name="Copeland A."/>
            <person name="Barry K.W."/>
            <person name="Cichocki N."/>
            <person name="Veneault-Fourrey C."/>
            <person name="LaButti K."/>
            <person name="Lindquist E.A."/>
            <person name="Lipzen A."/>
            <person name="Lundell T."/>
            <person name="Morin E."/>
            <person name="Murat C."/>
            <person name="Riley R."/>
            <person name="Ohm R."/>
            <person name="Sun H."/>
            <person name="Tunlid A."/>
            <person name="Henrissat B."/>
            <person name="Grigoriev I.V."/>
            <person name="Hibbett D.S."/>
            <person name="Martin F."/>
        </authorList>
    </citation>
    <scope>NUCLEOTIDE SEQUENCE [LARGE SCALE GENOMIC DNA]</scope>
    <source>
        <strain evidence="2">Ve08.2h10</strain>
    </source>
</reference>
<evidence type="ECO:0000313" key="1">
    <source>
        <dbReference type="EMBL" id="KIK91731.1"/>
    </source>
</evidence>
<sequence length="89" mass="9885">MPRGEPRFSQIERRVVLGECFGAQSAVPSDMIAGYLCSMAFRIEGNSANYRALGVHHNMNVSDPSQVSACYLAYWKHTEGFNTGKRGTR</sequence>
<accession>A0A0D0DT94</accession>
<dbReference type="AlphaFoldDB" id="A0A0D0DT94"/>
<dbReference type="Proteomes" id="UP000054538">
    <property type="component" value="Unassembled WGS sequence"/>
</dbReference>
<dbReference type="HOGENOM" id="CLU_2455417_0_0_1"/>
<reference evidence="1 2" key="1">
    <citation type="submission" date="2014-04" db="EMBL/GenBank/DDBJ databases">
        <authorList>
            <consortium name="DOE Joint Genome Institute"/>
            <person name="Kuo A."/>
            <person name="Kohler A."/>
            <person name="Jargeat P."/>
            <person name="Nagy L.G."/>
            <person name="Floudas D."/>
            <person name="Copeland A."/>
            <person name="Barry K.W."/>
            <person name="Cichocki N."/>
            <person name="Veneault-Fourrey C."/>
            <person name="LaButti K."/>
            <person name="Lindquist E.A."/>
            <person name="Lipzen A."/>
            <person name="Lundell T."/>
            <person name="Morin E."/>
            <person name="Murat C."/>
            <person name="Sun H."/>
            <person name="Tunlid A."/>
            <person name="Henrissat B."/>
            <person name="Grigoriev I.V."/>
            <person name="Hibbett D.S."/>
            <person name="Martin F."/>
            <person name="Nordberg H.P."/>
            <person name="Cantor M.N."/>
            <person name="Hua S.X."/>
        </authorList>
    </citation>
    <scope>NUCLEOTIDE SEQUENCE [LARGE SCALE GENOMIC DNA]</scope>
    <source>
        <strain evidence="1 2">Ve08.2h10</strain>
    </source>
</reference>